<dbReference type="OrthoDB" id="5350472at2759"/>
<sequence length="121" mass="14069">MDLPRQLESIPDGWTTDPAEVQFELIWKGPESEGQDMARRFGLSQPQVIMTAERDTGIPQCIFQSGGRFYIWNMLDDTVWQITKPTRLLDILRAMTTKGQRAVKLKEIEPLEDYEDEEHNE</sequence>
<gene>
    <name evidence="1" type="ORF">ANOM_002720</name>
</gene>
<dbReference type="AlphaFoldDB" id="A0A0L1J9V0"/>
<evidence type="ECO:0000313" key="2">
    <source>
        <dbReference type="Proteomes" id="UP000037505"/>
    </source>
</evidence>
<dbReference type="EMBL" id="JNOM01000050">
    <property type="protein sequence ID" value="KNG88571.1"/>
    <property type="molecule type" value="Genomic_DNA"/>
</dbReference>
<reference evidence="1 2" key="1">
    <citation type="submission" date="2014-06" db="EMBL/GenBank/DDBJ databases">
        <title>The Genome of the Aflatoxigenic Filamentous Fungus Aspergillus nomius.</title>
        <authorList>
            <person name="Moore M.G."/>
            <person name="Shannon B.M."/>
            <person name="Brian M.M."/>
        </authorList>
    </citation>
    <scope>NUCLEOTIDE SEQUENCE [LARGE SCALE GENOMIC DNA]</scope>
    <source>
        <strain evidence="1 2">NRRL 13137</strain>
    </source>
</reference>
<name>A0A0L1J9V0_ASPN3</name>
<proteinExistence type="predicted"/>
<dbReference type="Proteomes" id="UP000037505">
    <property type="component" value="Unassembled WGS sequence"/>
</dbReference>
<dbReference type="RefSeq" id="XP_015409494.1">
    <property type="nucleotide sequence ID" value="XM_015547977.1"/>
</dbReference>
<protein>
    <submittedName>
        <fullName evidence="1">Uncharacterized protein</fullName>
    </submittedName>
</protein>
<evidence type="ECO:0000313" key="1">
    <source>
        <dbReference type="EMBL" id="KNG88571.1"/>
    </source>
</evidence>
<keyword evidence="2" id="KW-1185">Reference proteome</keyword>
<dbReference type="GeneID" id="26804524"/>
<organism evidence="1 2">
    <name type="scientific">Aspergillus nomiae NRRL (strain ATCC 15546 / NRRL 13137 / CBS 260.88 / M93)</name>
    <dbReference type="NCBI Taxonomy" id="1509407"/>
    <lineage>
        <taxon>Eukaryota</taxon>
        <taxon>Fungi</taxon>
        <taxon>Dikarya</taxon>
        <taxon>Ascomycota</taxon>
        <taxon>Pezizomycotina</taxon>
        <taxon>Eurotiomycetes</taxon>
        <taxon>Eurotiomycetidae</taxon>
        <taxon>Eurotiales</taxon>
        <taxon>Aspergillaceae</taxon>
        <taxon>Aspergillus</taxon>
        <taxon>Aspergillus subgen. Circumdati</taxon>
    </lineage>
</organism>
<comment type="caution">
    <text evidence="1">The sequence shown here is derived from an EMBL/GenBank/DDBJ whole genome shotgun (WGS) entry which is preliminary data.</text>
</comment>
<accession>A0A0L1J9V0</accession>